<comment type="caution">
    <text evidence="2">The sequence shown here is derived from an EMBL/GenBank/DDBJ whole genome shotgun (WGS) entry which is preliminary data.</text>
</comment>
<gene>
    <name evidence="2" type="ORF">ACFSYS_11815</name>
</gene>
<accession>A0ABW5X6B7</accession>
<dbReference type="CDD" id="cd03794">
    <property type="entry name" value="GT4_WbuB-like"/>
    <property type="match status" value="1"/>
</dbReference>
<keyword evidence="3" id="KW-1185">Reference proteome</keyword>
<evidence type="ECO:0000313" key="3">
    <source>
        <dbReference type="Proteomes" id="UP001597438"/>
    </source>
</evidence>
<dbReference type="EMBL" id="JBHUOJ010000027">
    <property type="protein sequence ID" value="MFD2833974.1"/>
    <property type="molecule type" value="Genomic_DNA"/>
</dbReference>
<evidence type="ECO:0000313" key="2">
    <source>
        <dbReference type="EMBL" id="MFD2833974.1"/>
    </source>
</evidence>
<evidence type="ECO:0000256" key="1">
    <source>
        <dbReference type="SAM" id="Coils"/>
    </source>
</evidence>
<dbReference type="SUPFAM" id="SSF53756">
    <property type="entry name" value="UDP-Glycosyltransferase/glycogen phosphorylase"/>
    <property type="match status" value="1"/>
</dbReference>
<dbReference type="Proteomes" id="UP001597438">
    <property type="component" value="Unassembled WGS sequence"/>
</dbReference>
<dbReference type="RefSeq" id="WP_251740753.1">
    <property type="nucleotide sequence ID" value="NZ_JBHUOJ010000027.1"/>
</dbReference>
<sequence>MKKALIITYYWPPAGGPGVQRWLKFVKYLPDFDIEPVVFIPENPDYPIMDKSLESEISPKLKIIKNPIFEPYKIASFFSKKETKTISSGLIAEEKKQGFLQKLLLFIRGNFFIPDARKFWVKPSVDKISDLLEVEKFDVVITTGPPHSVHLIGLQLKKIHGINWIADFRDPWTNIGYHSKLKLLKFARRKHKQLEQEVLDKADQLLVTSFQTQEEFRSKTTTPVALITNGYDSEIFPKKRRSEKFKISHIGSLLSGRNPENLWKAISELIHENKDFKEQVSIELAGRVSEEVIRSIIDFNLFDYLNSYGYLSHKQAVELQRASDILLLLEINSVETKGIIPGKIFEYLAAQNPILAIGPRNWDVNKIVSETKAGQVFQYNEKEEIKHFILSHFEGINISENSHPKIEEYHRKRLTRRLSELIKSF</sequence>
<keyword evidence="1" id="KW-0175">Coiled coil</keyword>
<proteinExistence type="predicted"/>
<protein>
    <submittedName>
        <fullName evidence="2">Glycosyltransferase family 4 protein</fullName>
    </submittedName>
</protein>
<organism evidence="2 3">
    <name type="scientific">Christiangramia antarctica</name>
    <dbReference type="NCBI Taxonomy" id="2058158"/>
    <lineage>
        <taxon>Bacteria</taxon>
        <taxon>Pseudomonadati</taxon>
        <taxon>Bacteroidota</taxon>
        <taxon>Flavobacteriia</taxon>
        <taxon>Flavobacteriales</taxon>
        <taxon>Flavobacteriaceae</taxon>
        <taxon>Christiangramia</taxon>
    </lineage>
</organism>
<feature type="coiled-coil region" evidence="1">
    <location>
        <begin position="177"/>
        <end position="204"/>
    </location>
</feature>
<dbReference type="Gene3D" id="3.40.50.2000">
    <property type="entry name" value="Glycogen Phosphorylase B"/>
    <property type="match status" value="2"/>
</dbReference>
<reference evidence="3" key="1">
    <citation type="journal article" date="2019" name="Int. J. Syst. Evol. Microbiol.">
        <title>The Global Catalogue of Microorganisms (GCM) 10K type strain sequencing project: providing services to taxonomists for standard genome sequencing and annotation.</title>
        <authorList>
            <consortium name="The Broad Institute Genomics Platform"/>
            <consortium name="The Broad Institute Genome Sequencing Center for Infectious Disease"/>
            <person name="Wu L."/>
            <person name="Ma J."/>
        </authorList>
    </citation>
    <scope>NUCLEOTIDE SEQUENCE [LARGE SCALE GENOMIC DNA]</scope>
    <source>
        <strain evidence="3">KCTC 52925</strain>
    </source>
</reference>
<name>A0ABW5X6B7_9FLAO</name>